<organism evidence="2 3">
    <name type="scientific">Phenylobacterium koreense</name>
    <dbReference type="NCBI Taxonomy" id="266125"/>
    <lineage>
        <taxon>Bacteria</taxon>
        <taxon>Pseudomonadati</taxon>
        <taxon>Pseudomonadota</taxon>
        <taxon>Alphaproteobacteria</taxon>
        <taxon>Caulobacterales</taxon>
        <taxon>Caulobacteraceae</taxon>
        <taxon>Phenylobacterium</taxon>
    </lineage>
</organism>
<dbReference type="EMBL" id="JBEPLU010000002">
    <property type="protein sequence ID" value="MET3527260.1"/>
    <property type="molecule type" value="Genomic_DNA"/>
</dbReference>
<keyword evidence="1" id="KW-0175">Coiled coil</keyword>
<comment type="caution">
    <text evidence="2">The sequence shown here is derived from an EMBL/GenBank/DDBJ whole genome shotgun (WGS) entry which is preliminary data.</text>
</comment>
<keyword evidence="3" id="KW-1185">Reference proteome</keyword>
<accession>A0ABV2EJN0</accession>
<protein>
    <submittedName>
        <fullName evidence="2">Uncharacterized protein</fullName>
    </submittedName>
</protein>
<dbReference type="Proteomes" id="UP001549110">
    <property type="component" value="Unassembled WGS sequence"/>
</dbReference>
<dbReference type="RefSeq" id="WP_354297757.1">
    <property type="nucleotide sequence ID" value="NZ_JBEPLU010000002.1"/>
</dbReference>
<evidence type="ECO:0000313" key="2">
    <source>
        <dbReference type="EMBL" id="MET3527260.1"/>
    </source>
</evidence>
<gene>
    <name evidence="2" type="ORF">ABID41_002378</name>
</gene>
<name>A0ABV2EJN0_9CAUL</name>
<reference evidence="2 3" key="1">
    <citation type="submission" date="2024-06" db="EMBL/GenBank/DDBJ databases">
        <title>Genomic Encyclopedia of Type Strains, Phase IV (KMG-IV): sequencing the most valuable type-strain genomes for metagenomic binning, comparative biology and taxonomic classification.</title>
        <authorList>
            <person name="Goeker M."/>
        </authorList>
    </citation>
    <scope>NUCLEOTIDE SEQUENCE [LARGE SCALE GENOMIC DNA]</scope>
    <source>
        <strain evidence="2 3">DSM 17809</strain>
    </source>
</reference>
<sequence>MARPNAPRLAVVQSTANASTVSERVRQLQAQAKVLAREHVEELLDAMKRVERLAAEIGEGGDAYPAGIRDLARRVAEDAEVKAQAIEAIGGRAQ</sequence>
<proteinExistence type="predicted"/>
<feature type="coiled-coil region" evidence="1">
    <location>
        <begin position="18"/>
        <end position="56"/>
    </location>
</feature>
<evidence type="ECO:0000256" key="1">
    <source>
        <dbReference type="SAM" id="Coils"/>
    </source>
</evidence>
<evidence type="ECO:0000313" key="3">
    <source>
        <dbReference type="Proteomes" id="UP001549110"/>
    </source>
</evidence>